<evidence type="ECO:0000313" key="3">
    <source>
        <dbReference type="Proteomes" id="UP001589700"/>
    </source>
</evidence>
<dbReference type="Proteomes" id="UP001589700">
    <property type="component" value="Unassembled WGS sequence"/>
</dbReference>
<dbReference type="PANTHER" id="PTHR34853">
    <property type="match status" value="1"/>
</dbReference>
<evidence type="ECO:0000313" key="2">
    <source>
        <dbReference type="EMBL" id="MFB9260476.1"/>
    </source>
</evidence>
<name>A0ABV5JRV4_9ACTN</name>
<evidence type="ECO:0000256" key="1">
    <source>
        <dbReference type="SAM" id="SignalP"/>
    </source>
</evidence>
<gene>
    <name evidence="2" type="ORF">ACFFVD_11745</name>
</gene>
<reference evidence="2 3" key="1">
    <citation type="submission" date="2024-09" db="EMBL/GenBank/DDBJ databases">
        <authorList>
            <person name="Sun Q."/>
            <person name="Mori K."/>
        </authorList>
    </citation>
    <scope>NUCLEOTIDE SEQUENCE [LARGE SCALE GENOMIC DNA]</scope>
    <source>
        <strain evidence="2 3">CCM 7659</strain>
    </source>
</reference>
<proteinExistence type="predicted"/>
<dbReference type="InterPro" id="IPR029058">
    <property type="entry name" value="AB_hydrolase_fold"/>
</dbReference>
<dbReference type="Pfam" id="PF03583">
    <property type="entry name" value="LIP"/>
    <property type="match status" value="1"/>
</dbReference>
<dbReference type="Gene3D" id="3.40.50.1820">
    <property type="entry name" value="alpha/beta hydrolase"/>
    <property type="match status" value="1"/>
</dbReference>
<dbReference type="PIRSF" id="PIRSF029171">
    <property type="entry name" value="Esterase_LipA"/>
    <property type="match status" value="1"/>
</dbReference>
<accession>A0ABV5JRV4</accession>
<dbReference type="EMBL" id="JBHMDY010000006">
    <property type="protein sequence ID" value="MFB9260476.1"/>
    <property type="molecule type" value="Genomic_DNA"/>
</dbReference>
<dbReference type="RefSeq" id="WP_182631576.1">
    <property type="nucleotide sequence ID" value="NZ_JAALDM010000065.1"/>
</dbReference>
<dbReference type="SUPFAM" id="SSF53474">
    <property type="entry name" value="alpha/beta-Hydrolases"/>
    <property type="match status" value="1"/>
</dbReference>
<protein>
    <submittedName>
        <fullName evidence="2">Lipase family protein</fullName>
    </submittedName>
</protein>
<feature type="signal peptide" evidence="1">
    <location>
        <begin position="1"/>
        <end position="22"/>
    </location>
</feature>
<dbReference type="Gene3D" id="1.10.260.130">
    <property type="match status" value="1"/>
</dbReference>
<organism evidence="2 3">
    <name type="scientific">Dietzia aerolata</name>
    <dbReference type="NCBI Taxonomy" id="595984"/>
    <lineage>
        <taxon>Bacteria</taxon>
        <taxon>Bacillati</taxon>
        <taxon>Actinomycetota</taxon>
        <taxon>Actinomycetes</taxon>
        <taxon>Mycobacteriales</taxon>
        <taxon>Dietziaceae</taxon>
        <taxon>Dietzia</taxon>
    </lineage>
</organism>
<keyword evidence="1" id="KW-0732">Signal</keyword>
<sequence>MILRKTAIRTAALAAAITTAVAGGALIAPTTAAQGSSNDPAPAFYHPPADLPDGSGTFIKSEIFPLAGAIPPIPGAEQLSDNVGPLSTDAQRIMYTSVGSRGQEIAVTGTYLQPRTPWAGPGTRPLAVVAPGTQGQGDHCAPSKTFQNLANVRTDPPGVGFGYEIIQAYALLNQGYAVAMTDYEGLGTPGLHSYVNRESQAHAVLDIARAASHVPGADVGENPRTVFTGYSQGGGAVAAAAEMHPQYAPDVNLVGTAAGSPPADLLATLEQADGTAIVGVIGYALNSLNEAYPEFGPLMAPHLNEEGMQMLRVTSDQCIGETAVQFFRQTTHRYTNDGVSAGHIARQSPEIMAYLERQRVGTLKPTTPVQILSPVNDDVVPGPQSQQLGRDWCAQGATVNMVIDHTPPVVPGMVINHAAPMISGLGGTVQYLADRINGVPAPSNCGTY</sequence>
<feature type="chain" id="PRO_5046948308" evidence="1">
    <location>
        <begin position="23"/>
        <end position="448"/>
    </location>
</feature>
<comment type="caution">
    <text evidence="2">The sequence shown here is derived from an EMBL/GenBank/DDBJ whole genome shotgun (WGS) entry which is preliminary data.</text>
</comment>
<keyword evidence="3" id="KW-1185">Reference proteome</keyword>
<dbReference type="InterPro" id="IPR005152">
    <property type="entry name" value="Lipase_secreted"/>
</dbReference>
<dbReference type="PANTHER" id="PTHR34853:SF1">
    <property type="entry name" value="LIPASE 5"/>
    <property type="match status" value="1"/>
</dbReference>